<comment type="caution">
    <text evidence="1">The sequence shown here is derived from an EMBL/GenBank/DDBJ whole genome shotgun (WGS) entry which is preliminary data.</text>
</comment>
<dbReference type="EMBL" id="JACHGI010000001">
    <property type="protein sequence ID" value="MBB6464745.1"/>
    <property type="molecule type" value="Genomic_DNA"/>
</dbReference>
<proteinExistence type="predicted"/>
<evidence type="ECO:0000313" key="3">
    <source>
        <dbReference type="Proteomes" id="UP000532373"/>
    </source>
</evidence>
<gene>
    <name evidence="1" type="ORF">HNQ96_000592</name>
    <name evidence="2" type="ORF">IHE39_20900</name>
</gene>
<dbReference type="EMBL" id="JACZEP010000007">
    <property type="protein sequence ID" value="MBE1206759.1"/>
    <property type="molecule type" value="Genomic_DNA"/>
</dbReference>
<protein>
    <submittedName>
        <fullName evidence="1">Uncharacterized protein</fullName>
    </submittedName>
</protein>
<sequence>MKIFARLFGFRRDASLSTAMERQRLANTMPGQTGAIAANRLGMLVG</sequence>
<dbReference type="Proteomes" id="UP000532373">
    <property type="component" value="Unassembled WGS sequence"/>
</dbReference>
<name>A0A8E1W9U9_9HYPH</name>
<dbReference type="Proteomes" id="UP000598227">
    <property type="component" value="Unassembled WGS sequence"/>
</dbReference>
<evidence type="ECO:0000313" key="2">
    <source>
        <dbReference type="EMBL" id="MBE1206759.1"/>
    </source>
</evidence>
<keyword evidence="4" id="KW-1185">Reference proteome</keyword>
<evidence type="ECO:0000313" key="1">
    <source>
        <dbReference type="EMBL" id="MBB6464745.1"/>
    </source>
</evidence>
<dbReference type="RefSeq" id="WP_184767307.1">
    <property type="nucleotide sequence ID" value="NZ_JACHGI010000001.1"/>
</dbReference>
<accession>A0A8E1W9U9</accession>
<reference evidence="1 3" key="1">
    <citation type="submission" date="2020-08" db="EMBL/GenBank/DDBJ databases">
        <title>Genomic Encyclopedia of Type Strains, Phase IV (KMG-IV): sequencing the most valuable type-strain genomes for metagenomic binning, comparative biology and taxonomic classification.</title>
        <authorList>
            <person name="Goeker M."/>
        </authorList>
    </citation>
    <scope>NUCLEOTIDE SEQUENCE [LARGE SCALE GENOMIC DNA]</scope>
    <source>
        <strain evidence="1 3">DSM 17454</strain>
    </source>
</reference>
<dbReference type="AlphaFoldDB" id="A0A8E1W9U9"/>
<organism evidence="1 3">
    <name type="scientific">Aminobacter carboxidus</name>
    <dbReference type="NCBI Taxonomy" id="376165"/>
    <lineage>
        <taxon>Bacteria</taxon>
        <taxon>Pseudomonadati</taxon>
        <taxon>Pseudomonadota</taxon>
        <taxon>Alphaproteobacteria</taxon>
        <taxon>Hyphomicrobiales</taxon>
        <taxon>Phyllobacteriaceae</taxon>
        <taxon>Aminobacter</taxon>
    </lineage>
</organism>
<evidence type="ECO:0000313" key="4">
    <source>
        <dbReference type="Proteomes" id="UP000598227"/>
    </source>
</evidence>
<reference evidence="2 4" key="2">
    <citation type="submission" date="2020-09" db="EMBL/GenBank/DDBJ databases">
        <title>Draft Genome Sequence of Aminobacter carboxidus type strain DSM 1086, a soil Gram-negative carboxydobacterium.</title>
        <authorList>
            <person name="Turrini P."/>
            <person name="Tescari M."/>
            <person name="Artuso I."/>
            <person name="Lugli G.A."/>
            <person name="Frangipani E."/>
            <person name="Ventura M."/>
            <person name="Visca P."/>
        </authorList>
    </citation>
    <scope>NUCLEOTIDE SEQUENCE [LARGE SCALE GENOMIC DNA]</scope>
    <source>
        <strain evidence="2 4">DSM 1086</strain>
    </source>
</reference>